<dbReference type="Proteomes" id="UP001324427">
    <property type="component" value="Unassembled WGS sequence"/>
</dbReference>
<organism evidence="1 2">
    <name type="scientific">Oleoguttula mirabilis</name>
    <dbReference type="NCBI Taxonomy" id="1507867"/>
    <lineage>
        <taxon>Eukaryota</taxon>
        <taxon>Fungi</taxon>
        <taxon>Dikarya</taxon>
        <taxon>Ascomycota</taxon>
        <taxon>Pezizomycotina</taxon>
        <taxon>Dothideomycetes</taxon>
        <taxon>Dothideomycetidae</taxon>
        <taxon>Mycosphaerellales</taxon>
        <taxon>Teratosphaeriaceae</taxon>
        <taxon>Oleoguttula</taxon>
    </lineage>
</organism>
<accession>A0AAV9J3V3</accession>
<evidence type="ECO:0000313" key="2">
    <source>
        <dbReference type="Proteomes" id="UP001324427"/>
    </source>
</evidence>
<sequence length="239" mass="26509">MDNSPLLTLPPELRLIIYEFAITHPTPIRLGYHHRDADRGIRSSNAHTPHLLALTRTCVQIRSECNRLFFRQNAITCNIVNFPACLDHTGDPVSRKTNPFRPLTALASAIGSTNAAIEASVTFNIKEVTTEQLHHVAVDYAMADMYREGLAAGKHNPRQGSLNLRVQLCSTGKRVCKAHTPSVVIDLREPAASLAEARESFMRAVAEGKWAAYSSGRLAAFVRAMERWEIVARKVEQGL</sequence>
<comment type="caution">
    <text evidence="1">The sequence shown here is derived from an EMBL/GenBank/DDBJ whole genome shotgun (WGS) entry which is preliminary data.</text>
</comment>
<reference evidence="1 2" key="1">
    <citation type="submission" date="2021-11" db="EMBL/GenBank/DDBJ databases">
        <title>Black yeast isolated from Biological Soil Crust.</title>
        <authorList>
            <person name="Kurbessoian T."/>
        </authorList>
    </citation>
    <scope>NUCLEOTIDE SEQUENCE [LARGE SCALE GENOMIC DNA]</scope>
    <source>
        <strain evidence="1 2">CCFEE 5522</strain>
    </source>
</reference>
<keyword evidence="2" id="KW-1185">Reference proteome</keyword>
<dbReference type="EMBL" id="JAVFHQ010000097">
    <property type="protein sequence ID" value="KAK4539387.1"/>
    <property type="molecule type" value="Genomic_DNA"/>
</dbReference>
<dbReference type="AlphaFoldDB" id="A0AAV9J3V3"/>
<evidence type="ECO:0008006" key="3">
    <source>
        <dbReference type="Google" id="ProtNLM"/>
    </source>
</evidence>
<dbReference type="PANTHER" id="PTHR42085">
    <property type="entry name" value="F-BOX DOMAIN-CONTAINING PROTEIN"/>
    <property type="match status" value="1"/>
</dbReference>
<protein>
    <recommendedName>
        <fullName evidence="3">F-box domain-containing protein</fullName>
    </recommendedName>
</protein>
<dbReference type="InterPro" id="IPR038883">
    <property type="entry name" value="AN11006-like"/>
</dbReference>
<gene>
    <name evidence="1" type="ORF">LTR36_010988</name>
</gene>
<proteinExistence type="predicted"/>
<dbReference type="PANTHER" id="PTHR42085:SF1">
    <property type="entry name" value="F-BOX DOMAIN-CONTAINING PROTEIN"/>
    <property type="match status" value="1"/>
</dbReference>
<name>A0AAV9J3V3_9PEZI</name>
<evidence type="ECO:0000313" key="1">
    <source>
        <dbReference type="EMBL" id="KAK4539387.1"/>
    </source>
</evidence>